<evidence type="ECO:0000256" key="1">
    <source>
        <dbReference type="SAM" id="Phobius"/>
    </source>
</evidence>
<keyword evidence="1" id="KW-1133">Transmembrane helix</keyword>
<keyword evidence="1" id="KW-0472">Membrane</keyword>
<dbReference type="Proteomes" id="UP000254235">
    <property type="component" value="Unassembled WGS sequence"/>
</dbReference>
<keyword evidence="1" id="KW-0812">Transmembrane</keyword>
<evidence type="ECO:0000313" key="2">
    <source>
        <dbReference type="EMBL" id="SUC11293.1"/>
    </source>
</evidence>
<gene>
    <name evidence="2" type="ORF">NCTC13043_00136</name>
</gene>
<organism evidence="2 3">
    <name type="scientific">Prevotella pallens</name>
    <dbReference type="NCBI Taxonomy" id="60133"/>
    <lineage>
        <taxon>Bacteria</taxon>
        <taxon>Pseudomonadati</taxon>
        <taxon>Bacteroidota</taxon>
        <taxon>Bacteroidia</taxon>
        <taxon>Bacteroidales</taxon>
        <taxon>Prevotellaceae</taxon>
        <taxon>Prevotella</taxon>
    </lineage>
</organism>
<dbReference type="RefSeq" id="WP_115082665.1">
    <property type="nucleotide sequence ID" value="NZ_UGTP01000001.1"/>
</dbReference>
<reference evidence="2 3" key="1">
    <citation type="submission" date="2018-06" db="EMBL/GenBank/DDBJ databases">
        <authorList>
            <consortium name="Pathogen Informatics"/>
            <person name="Doyle S."/>
        </authorList>
    </citation>
    <scope>NUCLEOTIDE SEQUENCE [LARGE SCALE GENOMIC DNA]</scope>
    <source>
        <strain evidence="2 3">NCTC13043</strain>
    </source>
</reference>
<accession>A0A379EYL9</accession>
<sequence length="460" mass="52767">MATKIKAIKCPQCGSEKHEQLDDKRYKCKSCGTEFYIDDDDININVNHRYEYQSPNSSSLNSFLSNGIKIGIIALLAPIAIVVILFYSAMHSGSSSSPSFSGTTRDSVEIRDDYRLFLMSTYNGKPCYFYVLERDYASNYGDENPKYVDGYYCGFRDATTGNVLKEQLLISEKDTRERNSMSPSDMVGRYFHQARKWFFIISDKFIYELNPKTLTFKDVSKLLFKGKEVMNTGISSVNFINIDSGEGFEVHNNLSATYYYFPATNRLYTEKAFNYARTLPPNQLNGEVRDTTFFKLRSKNISESSSKGGYLCLWKIHALFHNGDPQDFSFYNSISGSYTPSSGNRLISAQPVTDWFVGFDGQIKYYDANYILITFKPTIADDAKSVFQLRNAYGNILWTQAVERFTYISEAVVCNNRFWIYGRREGQEGKNEENIYSFDLKDGKCTTFNSIHTEYKIKAK</sequence>
<dbReference type="GeneID" id="78569884"/>
<evidence type="ECO:0000313" key="3">
    <source>
        <dbReference type="Proteomes" id="UP000254235"/>
    </source>
</evidence>
<name>A0A379EYL9_9BACT</name>
<dbReference type="OrthoDB" id="7063564at2"/>
<dbReference type="EMBL" id="UGTP01000001">
    <property type="protein sequence ID" value="SUC11293.1"/>
    <property type="molecule type" value="Genomic_DNA"/>
</dbReference>
<feature type="transmembrane region" description="Helical" evidence="1">
    <location>
        <begin position="70"/>
        <end position="90"/>
    </location>
</feature>
<protein>
    <submittedName>
        <fullName evidence="2">Uncharacterized protein</fullName>
    </submittedName>
</protein>
<dbReference type="AlphaFoldDB" id="A0A379EYL9"/>
<proteinExistence type="predicted"/>